<sequence>MAFSDVRKPAVAGMFYPETKAELSKQIKHFLDNVKYRKVKGELIALIVPHAGYDYSGQVAAYAYKELEGRRFKRVILIGPSHHVTFDGISVGEFDYYETPLGRVEVDRDFANKLVKSGGKISFIRAAHLREHSLEVQLPFLQTVLRKEFKIVPLIFGNSSFKNSQNLAISLAKLVDEDTLIVCSTDWSHYHDYETAKKMDRKGIDAVLQGDIASFAEMLEKGECEACGVPAVITTMLLADSLGVNKIQLLKYANSGDVTGDRSKVVGYAAIAFAYESSPLSDEEKKELLMIARKTLESYLSKKKVPEFKVPKGTLMERRGAFVTLTKDGKLRGCIGYIQPIKPLAEAVQDMAIAAATRDTRFPSVIRSELPEIEIEISVLSKLQKVNNIDEIKIGRDGLYIIKGLRSGLLLPQVATDWGWDRKQFLEEVCYKAGLPKDAWKDEDTILYRFSADVFHE</sequence>
<dbReference type="EMBL" id="LIZX01000082">
    <property type="protein sequence ID" value="KPJ66373.1"/>
    <property type="molecule type" value="Genomic_DNA"/>
</dbReference>
<dbReference type="PANTHER" id="PTHR11060:SF0">
    <property type="entry name" value="PROTEIN MEMO1"/>
    <property type="match status" value="1"/>
</dbReference>
<dbReference type="Proteomes" id="UP000051861">
    <property type="component" value="Unassembled WGS sequence"/>
</dbReference>
<dbReference type="Gene3D" id="3.30.700.20">
    <property type="entry name" value="Hypothetical protein ph0010, domain 1"/>
    <property type="match status" value="1"/>
</dbReference>
<comment type="caution">
    <text evidence="4">The sequence shown here is derived from an EMBL/GenBank/DDBJ whole genome shotgun (WGS) entry which is preliminary data.</text>
</comment>
<gene>
    <name evidence="4" type="ORF">AMJ44_08430</name>
</gene>
<dbReference type="InterPro" id="IPR036071">
    <property type="entry name" value="AMMECR1_dom_sf"/>
</dbReference>
<protein>
    <recommendedName>
        <fullName evidence="2">MEMO1 family protein AMJ44_08430</fullName>
    </recommendedName>
</protein>
<evidence type="ECO:0000256" key="1">
    <source>
        <dbReference type="ARBA" id="ARBA00006315"/>
    </source>
</evidence>
<dbReference type="InterPro" id="IPR023472">
    <property type="entry name" value="Uncharacterised_MJ0810"/>
</dbReference>
<dbReference type="HAMAP" id="MF_00055">
    <property type="entry name" value="MEMO1"/>
    <property type="match status" value="1"/>
</dbReference>
<comment type="similarity">
    <text evidence="1 2">Belongs to the MEMO1 family.</text>
</comment>
<dbReference type="InterPro" id="IPR002737">
    <property type="entry name" value="MEMO1_fam"/>
</dbReference>
<dbReference type="InterPro" id="IPR027623">
    <property type="entry name" value="AmmeMemoSam_A"/>
</dbReference>
<dbReference type="CDD" id="cd07361">
    <property type="entry name" value="MEMO_like"/>
    <property type="match status" value="1"/>
</dbReference>
<accession>A0A0S7XV77</accession>
<dbReference type="Pfam" id="PF01875">
    <property type="entry name" value="Memo"/>
    <property type="match status" value="1"/>
</dbReference>
<dbReference type="PATRIC" id="fig|1703775.3.peg.3317"/>
<evidence type="ECO:0000259" key="3">
    <source>
        <dbReference type="PROSITE" id="PS51112"/>
    </source>
</evidence>
<dbReference type="InterPro" id="IPR027485">
    <property type="entry name" value="AMMECR1_N"/>
</dbReference>
<dbReference type="PANTHER" id="PTHR11060">
    <property type="entry name" value="PROTEIN MEMO1"/>
    <property type="match status" value="1"/>
</dbReference>
<dbReference type="Gene3D" id="3.30.1490.150">
    <property type="entry name" value="Hypothetical protein ph0010, domain 2"/>
    <property type="match status" value="1"/>
</dbReference>
<dbReference type="Gene3D" id="3.40.830.10">
    <property type="entry name" value="LigB-like"/>
    <property type="match status" value="1"/>
</dbReference>
<dbReference type="PROSITE" id="PS51112">
    <property type="entry name" value="AMMECR1"/>
    <property type="match status" value="1"/>
</dbReference>
<dbReference type="Pfam" id="PF01871">
    <property type="entry name" value="AMMECR1"/>
    <property type="match status" value="1"/>
</dbReference>
<dbReference type="NCBIfam" id="TIGR04335">
    <property type="entry name" value="AmmeMemoSam_A"/>
    <property type="match status" value="1"/>
</dbReference>
<dbReference type="SUPFAM" id="SSF143447">
    <property type="entry name" value="AMMECR1-like"/>
    <property type="match status" value="1"/>
</dbReference>
<dbReference type="NCBIfam" id="TIGR00296">
    <property type="entry name" value="TIGR00296 family protein"/>
    <property type="match status" value="1"/>
</dbReference>
<evidence type="ECO:0000313" key="4">
    <source>
        <dbReference type="EMBL" id="KPJ66373.1"/>
    </source>
</evidence>
<name>A0A0S7XV77_UNCSA</name>
<dbReference type="InterPro" id="IPR023473">
    <property type="entry name" value="AMMECR1"/>
</dbReference>
<feature type="domain" description="AMMECR1" evidence="3">
    <location>
        <begin position="283"/>
        <end position="457"/>
    </location>
</feature>
<dbReference type="HAMAP" id="MF_00645">
    <property type="entry name" value="AMMECR1"/>
    <property type="match status" value="1"/>
</dbReference>
<evidence type="ECO:0000256" key="2">
    <source>
        <dbReference type="HAMAP-Rule" id="MF_00055"/>
    </source>
</evidence>
<dbReference type="NCBIfam" id="TIGR04336">
    <property type="entry name" value="AmmeMemoSam_B"/>
    <property type="match status" value="1"/>
</dbReference>
<evidence type="ECO:0000313" key="5">
    <source>
        <dbReference type="Proteomes" id="UP000051861"/>
    </source>
</evidence>
<reference evidence="4 5" key="1">
    <citation type="journal article" date="2015" name="Microbiome">
        <title>Genomic resolution of linkages in carbon, nitrogen, and sulfur cycling among widespread estuary sediment bacteria.</title>
        <authorList>
            <person name="Baker B.J."/>
            <person name="Lazar C.S."/>
            <person name="Teske A.P."/>
            <person name="Dick G.J."/>
        </authorList>
    </citation>
    <scope>NUCLEOTIDE SEQUENCE [LARGE SCALE GENOMIC DNA]</scope>
    <source>
        <strain evidence="4">DG_54_3</strain>
    </source>
</reference>
<dbReference type="InterPro" id="IPR002733">
    <property type="entry name" value="AMMECR1_domain"/>
</dbReference>
<dbReference type="AlphaFoldDB" id="A0A0S7XV77"/>
<proteinExistence type="inferred from homology"/>
<organism evidence="4 5">
    <name type="scientific">candidate division WOR-1 bacterium DG_54_3</name>
    <dbReference type="NCBI Taxonomy" id="1703775"/>
    <lineage>
        <taxon>Bacteria</taxon>
        <taxon>Bacillati</taxon>
        <taxon>Saganbacteria</taxon>
    </lineage>
</organism>